<protein>
    <submittedName>
        <fullName evidence="2">Uncharacterized protein</fullName>
    </submittedName>
</protein>
<keyword evidence="1" id="KW-1133">Transmembrane helix</keyword>
<accession>A0A4Z0Z8K2</accession>
<evidence type="ECO:0000313" key="3">
    <source>
        <dbReference type="Proteomes" id="UP000297716"/>
    </source>
</evidence>
<proteinExistence type="predicted"/>
<keyword evidence="1" id="KW-0472">Membrane</keyword>
<organism evidence="2 3">
    <name type="scientific">Xylaria hypoxylon</name>
    <dbReference type="NCBI Taxonomy" id="37992"/>
    <lineage>
        <taxon>Eukaryota</taxon>
        <taxon>Fungi</taxon>
        <taxon>Dikarya</taxon>
        <taxon>Ascomycota</taxon>
        <taxon>Pezizomycotina</taxon>
        <taxon>Sordariomycetes</taxon>
        <taxon>Xylariomycetidae</taxon>
        <taxon>Xylariales</taxon>
        <taxon>Xylariaceae</taxon>
        <taxon>Xylaria</taxon>
    </lineage>
</organism>
<sequence length="354" mass="39012">MLSNDSALSYSNFDLQVIAVTIENGTSSPYSAVPIDLISRQDGDVFVLFLLGNGVLFAQSSEDQWYRVAPAGSNLKAYGADDESDALLYFPLEPASPLACTAQYQFCNAGSGQCGPLASRIDAIAAAAPYFDTTYADFQADNGRTERAARFIHFIKSAIMPNSPSIDDLLTRLGPEALLSQRHLVTGWQYNLEENQWQQDMSYLWDMMMANHQSALLDAVYGPTDPEVLEGWVNYTTPNLQKLCNNQKMRSTSYASFSLLGLVFIFLVGTLLTLASYIIEPLSSVLHKKGYNQYGHLEWTTNSTLQLQRSAYEAAGRGTWANCTGTMPTTKEDEVLGSLDISNPEHPLICSRLS</sequence>
<comment type="caution">
    <text evidence="2">The sequence shown here is derived from an EMBL/GenBank/DDBJ whole genome shotgun (WGS) entry which is preliminary data.</text>
</comment>
<dbReference type="Proteomes" id="UP000297716">
    <property type="component" value="Unassembled WGS sequence"/>
</dbReference>
<reference evidence="2 3" key="1">
    <citation type="submission" date="2019-03" db="EMBL/GenBank/DDBJ databases">
        <title>Draft genome sequence of Xylaria hypoxylon DSM 108379, a ubiquitous saprotrophic-parasitic fungi on hardwood.</title>
        <authorList>
            <person name="Buettner E."/>
            <person name="Leonhardt S."/>
            <person name="Gebauer A.M."/>
            <person name="Liers C."/>
            <person name="Hofrichter M."/>
            <person name="Kellner H."/>
        </authorList>
    </citation>
    <scope>NUCLEOTIDE SEQUENCE [LARGE SCALE GENOMIC DNA]</scope>
    <source>
        <strain evidence="2 3">DSM 108379</strain>
    </source>
</reference>
<gene>
    <name evidence="2" type="ORF">E0Z10_g635</name>
</gene>
<evidence type="ECO:0000313" key="2">
    <source>
        <dbReference type="EMBL" id="TGJ88130.1"/>
    </source>
</evidence>
<name>A0A4Z0Z8K2_9PEZI</name>
<dbReference type="EMBL" id="SKBN01000006">
    <property type="protein sequence ID" value="TGJ88130.1"/>
    <property type="molecule type" value="Genomic_DNA"/>
</dbReference>
<keyword evidence="1" id="KW-0812">Transmembrane</keyword>
<evidence type="ECO:0000256" key="1">
    <source>
        <dbReference type="SAM" id="Phobius"/>
    </source>
</evidence>
<dbReference type="OrthoDB" id="3540210at2759"/>
<feature type="transmembrane region" description="Helical" evidence="1">
    <location>
        <begin position="254"/>
        <end position="279"/>
    </location>
</feature>
<dbReference type="AlphaFoldDB" id="A0A4Z0Z8K2"/>
<keyword evidence="3" id="KW-1185">Reference proteome</keyword>